<comment type="caution">
    <text evidence="2">The sequence shown here is derived from an EMBL/GenBank/DDBJ whole genome shotgun (WGS) entry which is preliminary data.</text>
</comment>
<gene>
    <name evidence="2" type="ORF">FTO68_07305</name>
</gene>
<proteinExistence type="predicted"/>
<dbReference type="SUPFAM" id="SSF55874">
    <property type="entry name" value="ATPase domain of HSP90 chaperone/DNA topoisomerase II/histidine kinase"/>
    <property type="match status" value="1"/>
</dbReference>
<evidence type="ECO:0000313" key="3">
    <source>
        <dbReference type="Proteomes" id="UP001524383"/>
    </source>
</evidence>
<dbReference type="InterPro" id="IPR036890">
    <property type="entry name" value="HATPase_C_sf"/>
</dbReference>
<sequence length="131" mass="14278">MLAQSVKIQDESDILTSRRLVREIATKIGFGIVDQTKLATATSELSRNIYRYADNGIVYIEQITQPPGIKVLFEDNGPGIADPEEAMKEGFSTTPGSLGLGLSGAKRLVDDMTIESEVGKGTKIEIFKYLP</sequence>
<dbReference type="Proteomes" id="UP001524383">
    <property type="component" value="Unassembled WGS sequence"/>
</dbReference>
<dbReference type="EMBL" id="VOTZ01000014">
    <property type="protein sequence ID" value="MCQ1538790.1"/>
    <property type="molecule type" value="Genomic_DNA"/>
</dbReference>
<name>A0ABD4TNB3_9EURY</name>
<dbReference type="Pfam" id="PF02518">
    <property type="entry name" value="HATPase_c"/>
    <property type="match status" value="1"/>
</dbReference>
<accession>A0ABD4TNB3</accession>
<reference evidence="2 3" key="1">
    <citation type="submission" date="2019-08" db="EMBL/GenBank/DDBJ databases">
        <authorList>
            <person name="Chen S.-C."/>
            <person name="Lai M.-C."/>
            <person name="You Y.-T."/>
        </authorList>
    </citation>
    <scope>NUCLEOTIDE SEQUENCE [LARGE SCALE GENOMIC DNA]</scope>
    <source>
        <strain evidence="2 3">P2F9704a</strain>
    </source>
</reference>
<dbReference type="SMART" id="SM00387">
    <property type="entry name" value="HATPase_c"/>
    <property type="match status" value="1"/>
</dbReference>
<evidence type="ECO:0000259" key="1">
    <source>
        <dbReference type="SMART" id="SM00387"/>
    </source>
</evidence>
<evidence type="ECO:0000313" key="2">
    <source>
        <dbReference type="EMBL" id="MCQ1538790.1"/>
    </source>
</evidence>
<keyword evidence="3" id="KW-1185">Reference proteome</keyword>
<dbReference type="RefSeq" id="WP_255332743.1">
    <property type="nucleotide sequence ID" value="NZ_VOTZ01000014.1"/>
</dbReference>
<dbReference type="Gene3D" id="3.30.565.10">
    <property type="entry name" value="Histidine kinase-like ATPase, C-terminal domain"/>
    <property type="match status" value="1"/>
</dbReference>
<dbReference type="InterPro" id="IPR003594">
    <property type="entry name" value="HATPase_dom"/>
</dbReference>
<dbReference type="AlphaFoldDB" id="A0ABD4TNB3"/>
<feature type="domain" description="Histidine kinase/HSP90-like ATPase" evidence="1">
    <location>
        <begin position="33"/>
        <end position="131"/>
    </location>
</feature>
<protein>
    <submittedName>
        <fullName evidence="2">Anti-sigma regulatory factor</fullName>
    </submittedName>
</protein>
<dbReference type="CDD" id="cd16934">
    <property type="entry name" value="HATPase_RsbT-like"/>
    <property type="match status" value="1"/>
</dbReference>
<organism evidence="2 3">
    <name type="scientific">Methanocalculus taiwanensis</name>
    <dbReference type="NCBI Taxonomy" id="106207"/>
    <lineage>
        <taxon>Archaea</taxon>
        <taxon>Methanobacteriati</taxon>
        <taxon>Methanobacteriota</taxon>
        <taxon>Stenosarchaea group</taxon>
        <taxon>Methanomicrobia</taxon>
        <taxon>Methanomicrobiales</taxon>
        <taxon>Methanocalculaceae</taxon>
        <taxon>Methanocalculus</taxon>
    </lineage>
</organism>